<organism evidence="2 3">
    <name type="scientific">Microtetraspora malaysiensis</name>
    <dbReference type="NCBI Taxonomy" id="161358"/>
    <lineage>
        <taxon>Bacteria</taxon>
        <taxon>Bacillati</taxon>
        <taxon>Actinomycetota</taxon>
        <taxon>Actinomycetes</taxon>
        <taxon>Streptosporangiales</taxon>
        <taxon>Streptosporangiaceae</taxon>
        <taxon>Microtetraspora</taxon>
    </lineage>
</organism>
<accession>A0ABW6SLI7</accession>
<dbReference type="Proteomes" id="UP001602013">
    <property type="component" value="Unassembled WGS sequence"/>
</dbReference>
<dbReference type="InterPro" id="IPR004843">
    <property type="entry name" value="Calcineurin-like_PHP"/>
</dbReference>
<feature type="domain" description="Calcineurin-like phosphoesterase" evidence="1">
    <location>
        <begin position="1"/>
        <end position="226"/>
    </location>
</feature>
<keyword evidence="3" id="KW-1185">Reference proteome</keyword>
<dbReference type="Gene3D" id="3.60.21.10">
    <property type="match status" value="1"/>
</dbReference>
<name>A0ABW6SLI7_9ACTN</name>
<protein>
    <submittedName>
        <fullName evidence="2">Metallophosphoesterase</fullName>
    </submittedName>
</protein>
<dbReference type="RefSeq" id="WP_387408731.1">
    <property type="nucleotide sequence ID" value="NZ_CP191998.1"/>
</dbReference>
<comment type="caution">
    <text evidence="2">The sequence shown here is derived from an EMBL/GenBank/DDBJ whole genome shotgun (WGS) entry which is preliminary data.</text>
</comment>
<sequence length="255" mass="28255">MRVHVVSDVHGRADALARAGDGADALVCLGDLILFVDYADHSRGIFADLFGREKASEFIGLRTAGRFDEARAMSAALWAALDGDPRDHIEAAVRRQYAEIFQAMPTPAYMTYGNVDVPRLWPEFVRPGHVVLDGATAEIGGLRFGFVGGGLHTPYRTPYEIDDEEYARKVEALGEVDVLCCHIPPAIPELLYDVVARRLERGSEATLEAIRRTQPRYALFGHVHQPLVSRTRVGRTECVNVGHFRGRGTPFALEW</sequence>
<proteinExistence type="predicted"/>
<evidence type="ECO:0000259" key="1">
    <source>
        <dbReference type="Pfam" id="PF00149"/>
    </source>
</evidence>
<dbReference type="Pfam" id="PF00149">
    <property type="entry name" value="Metallophos"/>
    <property type="match status" value="1"/>
</dbReference>
<evidence type="ECO:0000313" key="2">
    <source>
        <dbReference type="EMBL" id="MFF3664650.1"/>
    </source>
</evidence>
<reference evidence="2 3" key="1">
    <citation type="submission" date="2024-10" db="EMBL/GenBank/DDBJ databases">
        <title>The Natural Products Discovery Center: Release of the First 8490 Sequenced Strains for Exploring Actinobacteria Biosynthetic Diversity.</title>
        <authorList>
            <person name="Kalkreuter E."/>
            <person name="Kautsar S.A."/>
            <person name="Yang D."/>
            <person name="Bader C.D."/>
            <person name="Teijaro C.N."/>
            <person name="Fluegel L."/>
            <person name="Davis C.M."/>
            <person name="Simpson J.R."/>
            <person name="Lauterbach L."/>
            <person name="Steele A.D."/>
            <person name="Gui C."/>
            <person name="Meng S."/>
            <person name="Li G."/>
            <person name="Viehrig K."/>
            <person name="Ye F."/>
            <person name="Su P."/>
            <person name="Kiefer A.F."/>
            <person name="Nichols A."/>
            <person name="Cepeda A.J."/>
            <person name="Yan W."/>
            <person name="Fan B."/>
            <person name="Jiang Y."/>
            <person name="Adhikari A."/>
            <person name="Zheng C.-J."/>
            <person name="Schuster L."/>
            <person name="Cowan T.M."/>
            <person name="Smanski M.J."/>
            <person name="Chevrette M.G."/>
            <person name="De Carvalho L.P.S."/>
            <person name="Shen B."/>
        </authorList>
    </citation>
    <scope>NUCLEOTIDE SEQUENCE [LARGE SCALE GENOMIC DNA]</scope>
    <source>
        <strain evidence="2 3">NPDC002173</strain>
    </source>
</reference>
<evidence type="ECO:0000313" key="3">
    <source>
        <dbReference type="Proteomes" id="UP001602013"/>
    </source>
</evidence>
<dbReference type="SUPFAM" id="SSF56300">
    <property type="entry name" value="Metallo-dependent phosphatases"/>
    <property type="match status" value="1"/>
</dbReference>
<dbReference type="EMBL" id="JBIASD010000002">
    <property type="protein sequence ID" value="MFF3664650.1"/>
    <property type="molecule type" value="Genomic_DNA"/>
</dbReference>
<dbReference type="InterPro" id="IPR029052">
    <property type="entry name" value="Metallo-depent_PP-like"/>
</dbReference>
<gene>
    <name evidence="2" type="ORF">ACFYXI_03565</name>
</gene>